<proteinExistence type="predicted"/>
<dbReference type="EMBL" id="CDMY01000535">
    <property type="protein sequence ID" value="CEM21123.1"/>
    <property type="molecule type" value="Genomic_DNA"/>
</dbReference>
<protein>
    <recommendedName>
        <fullName evidence="3">Ubiquitin-like domain-containing protein</fullName>
    </recommendedName>
</protein>
<name>A0A0G4G0A6_VITBC</name>
<organism evidence="1 2">
    <name type="scientific">Vitrella brassicaformis (strain CCMP3155)</name>
    <dbReference type="NCBI Taxonomy" id="1169540"/>
    <lineage>
        <taxon>Eukaryota</taxon>
        <taxon>Sar</taxon>
        <taxon>Alveolata</taxon>
        <taxon>Colpodellida</taxon>
        <taxon>Vitrellaceae</taxon>
        <taxon>Vitrella</taxon>
    </lineage>
</organism>
<dbReference type="Proteomes" id="UP000041254">
    <property type="component" value="Unassembled WGS sequence"/>
</dbReference>
<gene>
    <name evidence="1" type="ORF">Vbra_2594</name>
</gene>
<dbReference type="AlphaFoldDB" id="A0A0G4G0A6"/>
<sequence>MVWGGWSAWEPPDERETVPRSWVSPNTLFPLNHICLLDSQRRPNAAAHTAAQTSCRYAMRPYTHRVCNRHVSVLMMESVALFGDNLKCWKTLGWLHGHFDLRVHRFAICMTPDKMTRPRPPTRIEAACCSTPRMTQSIHAPHPTTQDDTNRFHKDGSFTVKVQLMVGSGSTIEIQLTADTSLGDFAQAAANKLGESEGGVGE</sequence>
<dbReference type="VEuPathDB" id="CryptoDB:Vbra_2594"/>
<evidence type="ECO:0008006" key="3">
    <source>
        <dbReference type="Google" id="ProtNLM"/>
    </source>
</evidence>
<evidence type="ECO:0000313" key="2">
    <source>
        <dbReference type="Proteomes" id="UP000041254"/>
    </source>
</evidence>
<dbReference type="OrthoDB" id="20295at2759"/>
<keyword evidence="2" id="KW-1185">Reference proteome</keyword>
<accession>A0A0G4G0A6</accession>
<reference evidence="1 2" key="1">
    <citation type="submission" date="2014-11" db="EMBL/GenBank/DDBJ databases">
        <authorList>
            <person name="Zhu J."/>
            <person name="Qi W."/>
            <person name="Song R."/>
        </authorList>
    </citation>
    <scope>NUCLEOTIDE SEQUENCE [LARGE SCALE GENOMIC DNA]</scope>
</reference>
<dbReference type="InParanoid" id="A0A0G4G0A6"/>
<evidence type="ECO:0000313" key="1">
    <source>
        <dbReference type="EMBL" id="CEM21123.1"/>
    </source>
</evidence>